<keyword evidence="2" id="KW-1185">Reference proteome</keyword>
<dbReference type="Gene3D" id="3.40.395.10">
    <property type="entry name" value="Adenoviral Proteinase, Chain A"/>
    <property type="match status" value="1"/>
</dbReference>
<gene>
    <name evidence="1" type="ORF">PMEA_00005761</name>
</gene>
<evidence type="ECO:0000313" key="1">
    <source>
        <dbReference type="EMBL" id="CAH3114957.1"/>
    </source>
</evidence>
<dbReference type="AlphaFoldDB" id="A0AAU9WF63"/>
<proteinExistence type="predicted"/>
<name>A0AAU9WF63_9CNID</name>
<organism evidence="1 2">
    <name type="scientific">Pocillopora meandrina</name>
    <dbReference type="NCBI Taxonomy" id="46732"/>
    <lineage>
        <taxon>Eukaryota</taxon>
        <taxon>Metazoa</taxon>
        <taxon>Cnidaria</taxon>
        <taxon>Anthozoa</taxon>
        <taxon>Hexacorallia</taxon>
        <taxon>Scleractinia</taxon>
        <taxon>Astrocoeniina</taxon>
        <taxon>Pocilloporidae</taxon>
        <taxon>Pocillopora</taxon>
    </lineage>
</organism>
<evidence type="ECO:0008006" key="3">
    <source>
        <dbReference type="Google" id="ProtNLM"/>
    </source>
</evidence>
<reference evidence="1 2" key="1">
    <citation type="submission" date="2022-05" db="EMBL/GenBank/DDBJ databases">
        <authorList>
            <consortium name="Genoscope - CEA"/>
            <person name="William W."/>
        </authorList>
    </citation>
    <scope>NUCLEOTIDE SEQUENCE [LARGE SCALE GENOMIC DNA]</scope>
</reference>
<comment type="caution">
    <text evidence="1">The sequence shown here is derived from an EMBL/GenBank/DDBJ whole genome shotgun (WGS) entry which is preliminary data.</text>
</comment>
<protein>
    <recommendedName>
        <fullName evidence="3">Ubiquitin-like protease family profile domain-containing protein</fullName>
    </recommendedName>
</protein>
<accession>A0AAU9WF63</accession>
<sequence length="296" mass="34545">MRLNGTLISEQTDTYHYKAYMETPLNNNRQDAQRRHTLRMKPHRSFEKFCPTGFGFQNHRKCQSHSTRKQCGCDDFTSQQYCTHPLQANQFQSQWHPTHRTNNGATSKEINHPFDGKVPQGAIIGILKTTAFNGQYNEDPLAFGKFWVEYIRKIVNGEEYPYETLELNTANALWKLMALKELPPWKCVMEFVWLTTNQLNALADSDPELRKYFVSALACDELPESPERVKPRAYIVNTHPADKPGEHWIAVWTEHDSCKILDSYGLDLTTYEFLTPFIVWLSRCPYVRKNTRVYNL</sequence>
<dbReference type="Proteomes" id="UP001159428">
    <property type="component" value="Unassembled WGS sequence"/>
</dbReference>
<dbReference type="EMBL" id="CALNXJ010000014">
    <property type="protein sequence ID" value="CAH3114957.1"/>
    <property type="molecule type" value="Genomic_DNA"/>
</dbReference>
<evidence type="ECO:0000313" key="2">
    <source>
        <dbReference type="Proteomes" id="UP001159428"/>
    </source>
</evidence>